<evidence type="ECO:0000313" key="5">
    <source>
        <dbReference type="Proteomes" id="UP001348149"/>
    </source>
</evidence>
<dbReference type="SUPFAM" id="SSF46785">
    <property type="entry name" value="Winged helix' DNA-binding domain"/>
    <property type="match status" value="1"/>
</dbReference>
<evidence type="ECO:0000313" key="4">
    <source>
        <dbReference type="EMBL" id="MEC3861996.1"/>
    </source>
</evidence>
<dbReference type="InterPro" id="IPR050769">
    <property type="entry name" value="NAT_camello-type"/>
</dbReference>
<gene>
    <name evidence="4" type="ORF">VK792_11935</name>
</gene>
<proteinExistence type="predicted"/>
<dbReference type="Proteomes" id="UP001348149">
    <property type="component" value="Unassembled WGS sequence"/>
</dbReference>
<dbReference type="CDD" id="cd04301">
    <property type="entry name" value="NAT_SF"/>
    <property type="match status" value="1"/>
</dbReference>
<dbReference type="InterPro" id="IPR036388">
    <property type="entry name" value="WH-like_DNA-bd_sf"/>
</dbReference>
<protein>
    <submittedName>
        <fullName evidence="4">Bifunctional helix-turn-helix transcriptional regulator/GNAT family N-acetyltransferase</fullName>
    </submittedName>
</protein>
<dbReference type="PROSITE" id="PS51186">
    <property type="entry name" value="GNAT"/>
    <property type="match status" value="1"/>
</dbReference>
<evidence type="ECO:0000259" key="3">
    <source>
        <dbReference type="PROSITE" id="PS51186"/>
    </source>
</evidence>
<dbReference type="Gene3D" id="1.10.10.10">
    <property type="entry name" value="Winged helix-like DNA-binding domain superfamily/Winged helix DNA-binding domain"/>
    <property type="match status" value="1"/>
</dbReference>
<dbReference type="RefSeq" id="WP_326297736.1">
    <property type="nucleotide sequence ID" value="NZ_JAYLLH010000016.1"/>
</dbReference>
<dbReference type="Pfam" id="PF00583">
    <property type="entry name" value="Acetyltransf_1"/>
    <property type="match status" value="1"/>
</dbReference>
<dbReference type="PANTHER" id="PTHR13947">
    <property type="entry name" value="GNAT FAMILY N-ACETYLTRANSFERASE"/>
    <property type="match status" value="1"/>
</dbReference>
<dbReference type="InterPro" id="IPR036390">
    <property type="entry name" value="WH_DNA-bd_sf"/>
</dbReference>
<feature type="domain" description="HTH marR-type" evidence="2">
    <location>
        <begin position="5"/>
        <end position="140"/>
    </location>
</feature>
<dbReference type="Gene3D" id="3.40.630.30">
    <property type="match status" value="1"/>
</dbReference>
<name>A0ABU6HJB6_9RHOB</name>
<comment type="caution">
    <text evidence="4">The sequence shown here is derived from an EMBL/GenBank/DDBJ whole genome shotgun (WGS) entry which is preliminary data.</text>
</comment>
<keyword evidence="1" id="KW-0808">Transferase</keyword>
<dbReference type="InterPro" id="IPR000182">
    <property type="entry name" value="GNAT_dom"/>
</dbReference>
<sequence length="307" mass="33955">MSDPQIEAFRAFNRFHTRLIGVLNEHLLNSPYGLPQVRVLYEIAHAPADNPPAAADLADALRMDRGHLSRVLSALERDGQITRAPDPCNAKRLRLTLTDVGHDTATKLAAASAAEIGALLAPLGPAERTQLTAAMATIRRLLGDTDLPNKVILRAPEPGDLGYITHAQARLYTQEYGWNDRFEALVSRITADFTENFIPGRERCWIAERDGQIVGSVFIVQKDERTAKLRLLYVDASARGLGLGRRLVEECLTFARAAGYSRIFLWTNDVLVAARGLYQSLGFELTGEVPHSDFGPPMNGQTWERDL</sequence>
<dbReference type="SUPFAM" id="SSF55729">
    <property type="entry name" value="Acyl-CoA N-acyltransferases (Nat)"/>
    <property type="match status" value="1"/>
</dbReference>
<keyword evidence="5" id="KW-1185">Reference proteome</keyword>
<dbReference type="InterPro" id="IPR000835">
    <property type="entry name" value="HTH_MarR-typ"/>
</dbReference>
<dbReference type="SMART" id="SM00347">
    <property type="entry name" value="HTH_MARR"/>
    <property type="match status" value="1"/>
</dbReference>
<dbReference type="InterPro" id="IPR016181">
    <property type="entry name" value="Acyl_CoA_acyltransferase"/>
</dbReference>
<dbReference type="PANTHER" id="PTHR13947:SF37">
    <property type="entry name" value="LD18367P"/>
    <property type="match status" value="1"/>
</dbReference>
<reference evidence="4 5" key="1">
    <citation type="submission" date="2024-01" db="EMBL/GenBank/DDBJ databases">
        <title>Mesobacterium rodlantinim sp. nov., isolated from shallow sea hydrothermal systems off Kueishantao Island.</title>
        <authorList>
            <person name="Su Z."/>
            <person name="Tang K."/>
        </authorList>
    </citation>
    <scope>NUCLEOTIDE SEQUENCE [LARGE SCALE GENOMIC DNA]</scope>
    <source>
        <strain evidence="4 5">TK19101</strain>
    </source>
</reference>
<dbReference type="Pfam" id="PF01047">
    <property type="entry name" value="MarR"/>
    <property type="match status" value="1"/>
</dbReference>
<dbReference type="EMBL" id="JAYLLH010000016">
    <property type="protein sequence ID" value="MEC3861996.1"/>
    <property type="molecule type" value="Genomic_DNA"/>
</dbReference>
<feature type="domain" description="N-acetyltransferase" evidence="3">
    <location>
        <begin position="151"/>
        <end position="307"/>
    </location>
</feature>
<dbReference type="PROSITE" id="PS50995">
    <property type="entry name" value="HTH_MARR_2"/>
    <property type="match status" value="1"/>
</dbReference>
<evidence type="ECO:0000256" key="1">
    <source>
        <dbReference type="ARBA" id="ARBA00022679"/>
    </source>
</evidence>
<accession>A0ABU6HJB6</accession>
<evidence type="ECO:0000259" key="2">
    <source>
        <dbReference type="PROSITE" id="PS50995"/>
    </source>
</evidence>
<organism evidence="4 5">
    <name type="scientific">Mesobacterium hydrothermale</name>
    <dbReference type="NCBI Taxonomy" id="3111907"/>
    <lineage>
        <taxon>Bacteria</taxon>
        <taxon>Pseudomonadati</taxon>
        <taxon>Pseudomonadota</taxon>
        <taxon>Alphaproteobacteria</taxon>
        <taxon>Rhodobacterales</taxon>
        <taxon>Roseobacteraceae</taxon>
        <taxon>Mesobacterium</taxon>
    </lineage>
</organism>